<keyword evidence="4 8" id="KW-0812">Transmembrane</keyword>
<keyword evidence="5 8" id="KW-1133">Transmembrane helix</keyword>
<name>G9WQY6_9FIRM</name>
<dbReference type="InterPro" id="IPR004299">
    <property type="entry name" value="MBOAT_fam"/>
</dbReference>
<feature type="transmembrane region" description="Helical" evidence="8">
    <location>
        <begin position="498"/>
        <end position="518"/>
    </location>
</feature>
<dbReference type="InterPro" id="IPR024194">
    <property type="entry name" value="Ac/AlaTfrase_AlgI/DltB"/>
</dbReference>
<organism evidence="9 10">
    <name type="scientific">Oribacterium parvum ACB1</name>
    <dbReference type="NCBI Taxonomy" id="796943"/>
    <lineage>
        <taxon>Bacteria</taxon>
        <taxon>Bacillati</taxon>
        <taxon>Bacillota</taxon>
        <taxon>Clostridia</taxon>
        <taxon>Lachnospirales</taxon>
        <taxon>Lachnospiraceae</taxon>
        <taxon>Oribacterium</taxon>
    </lineage>
</organism>
<feature type="transmembrane region" description="Helical" evidence="8">
    <location>
        <begin position="140"/>
        <end position="161"/>
    </location>
</feature>
<dbReference type="EMBL" id="AFZC02000002">
    <property type="protein sequence ID" value="EHL09796.2"/>
    <property type="molecule type" value="Genomic_DNA"/>
</dbReference>
<dbReference type="GO" id="GO:0016746">
    <property type="term" value="F:acyltransferase activity"/>
    <property type="evidence" value="ECO:0007669"/>
    <property type="project" value="UniProtKB-KW"/>
</dbReference>
<keyword evidence="7" id="KW-0808">Transferase</keyword>
<sequence>MSIVSQHYFIFWALLLPLYYFTAEASRWKVLLFASFVFYLFSGTSFYIVFILLTTLSTFFLGKWIDCMAEETKYKLHTEVLENKEKKRLKKELKKKQGRILLIGLFFNFGILAILKYTNFVIENVNALLYQNGSEQQFSMMNWIFPLGISYYTFQAMGYLIDLYRGKSSAEKSLPRFALFLCFFPQLSFGPISRYSELNQELFTGHSFDFKNIRFGASRILWGFFKKLVIADRLSIAISLITSDPETFNGIYVLVGMIGFTLQMYADFSGGMDIVLGSAELLGICLPENFNRPFFSKSLAEFWRRWHMTLMQWFRDYIFYPLSGSRFCISGMNFFSSKKLPFLASRFPIYVASISVWFITGLWHGASWKYIAWGLVNCFVILLSQEMTPLYRAFHKHFPKCRGRVYDAFQVIRTFLLFSFIEMFEYYSFVNVFRMSFNMLTNFHIQDLYDERFSTLGLSLSDWIVVFLGVLLMLYISLLQRKGSVRERLSKKPEALRFTLYFLLFLSVLLLGIYGQGYDAGSFIYNQF</sequence>
<feature type="transmembrane region" description="Helical" evidence="8">
    <location>
        <begin position="100"/>
        <end position="120"/>
    </location>
</feature>
<dbReference type="InterPro" id="IPR051085">
    <property type="entry name" value="MB_O-acyltransferase"/>
</dbReference>
<feature type="transmembrane region" description="Helical" evidence="8">
    <location>
        <begin position="453"/>
        <end position="478"/>
    </location>
</feature>
<dbReference type="Pfam" id="PF03062">
    <property type="entry name" value="MBOAT"/>
    <property type="match status" value="2"/>
</dbReference>
<evidence type="ECO:0000256" key="6">
    <source>
        <dbReference type="ARBA" id="ARBA00023136"/>
    </source>
</evidence>
<evidence type="ECO:0000256" key="2">
    <source>
        <dbReference type="ARBA" id="ARBA00010323"/>
    </source>
</evidence>
<comment type="subcellular location">
    <subcellularLocation>
        <location evidence="1">Cell membrane</location>
        <topology evidence="1">Multi-pass membrane protein</topology>
    </subcellularLocation>
</comment>
<reference evidence="9" key="1">
    <citation type="submission" date="2011-08" db="EMBL/GenBank/DDBJ databases">
        <authorList>
            <consortium name="The Broad Institute Genome Sequencing Platform"/>
            <person name="Earl A."/>
            <person name="Ward D."/>
            <person name="Feldgarden M."/>
            <person name="Gevers D."/>
            <person name="Sizova M."/>
            <person name="Hazen A."/>
            <person name="Epstein S."/>
            <person name="Young S.K."/>
            <person name="Zeng Q."/>
            <person name="Gargeya S."/>
            <person name="Fitzgerald M."/>
            <person name="Haas B."/>
            <person name="Abouelleil A."/>
            <person name="Alvarado L."/>
            <person name="Arachchi H.M."/>
            <person name="Berlin A."/>
            <person name="Brown A."/>
            <person name="Chapman S.B."/>
            <person name="Chen Z."/>
            <person name="Dunbar C."/>
            <person name="Freedman E."/>
            <person name="Gearin G."/>
            <person name="Gellesch M."/>
            <person name="Goldberg J."/>
            <person name="Griggs A."/>
            <person name="Gujja S."/>
            <person name="Heiman D."/>
            <person name="Howarth C."/>
            <person name="Larson L."/>
            <person name="Lui A."/>
            <person name="MacDonald P.J.P."/>
            <person name="Montmayeur A."/>
            <person name="Murphy C."/>
            <person name="Neiman D."/>
            <person name="Pearson M."/>
            <person name="Priest M."/>
            <person name="Roberts A."/>
            <person name="Saif S."/>
            <person name="Shea T."/>
            <person name="Shenoy N."/>
            <person name="Sisk P."/>
            <person name="Stolte C."/>
            <person name="Sykes S."/>
            <person name="Wortman J."/>
            <person name="Nusbaum C."/>
            <person name="Birren B."/>
        </authorList>
    </citation>
    <scope>NUCLEOTIDE SEQUENCE [LARGE SCALE GENOMIC DNA]</scope>
    <source>
        <strain evidence="9">ACB1</strain>
    </source>
</reference>
<dbReference type="PIRSF" id="PIRSF016636">
    <property type="entry name" value="AlgI_DltB"/>
    <property type="match status" value="1"/>
</dbReference>
<dbReference type="STRING" id="796943.HMPREF9625_01769"/>
<evidence type="ECO:0000256" key="4">
    <source>
        <dbReference type="ARBA" id="ARBA00022692"/>
    </source>
</evidence>
<dbReference type="GO" id="GO:0005886">
    <property type="term" value="C:plasma membrane"/>
    <property type="evidence" value="ECO:0007669"/>
    <property type="project" value="UniProtKB-SubCell"/>
</dbReference>
<evidence type="ECO:0000256" key="5">
    <source>
        <dbReference type="ARBA" id="ARBA00022989"/>
    </source>
</evidence>
<reference evidence="9" key="2">
    <citation type="submission" date="2013-03" db="EMBL/GenBank/DDBJ databases">
        <title>The Genome Sequence of Oribacterium sp. ACB1.</title>
        <authorList>
            <consortium name="The Broad Institute Genomics Platform"/>
            <consortium name="The Broad Institute Genome Sequencing Center for Infectious Disease"/>
            <person name="Earl A."/>
            <person name="Ward D."/>
            <person name="Feldgarden M."/>
            <person name="Gevers D."/>
            <person name="Sizova M."/>
            <person name="Hazen A."/>
            <person name="Epstein S."/>
            <person name="Walker B."/>
            <person name="Young S."/>
            <person name="Zeng Q."/>
            <person name="Gargeya S."/>
            <person name="Fitzgerald M."/>
            <person name="Haas B."/>
            <person name="Abouelleil A."/>
            <person name="Allen A.W."/>
            <person name="Alvarado L."/>
            <person name="Arachchi H.M."/>
            <person name="Berlin A.M."/>
            <person name="Chapman S.B."/>
            <person name="Gainer-Dewar J."/>
            <person name="Goldberg J."/>
            <person name="Griggs A."/>
            <person name="Gujja S."/>
            <person name="Hansen M."/>
            <person name="Howarth C."/>
            <person name="Imamovic A."/>
            <person name="Ireland A."/>
            <person name="Larimer J."/>
            <person name="McCowan C."/>
            <person name="Murphy C."/>
            <person name="Pearson M."/>
            <person name="Poon T.W."/>
            <person name="Priest M."/>
            <person name="Roberts A."/>
            <person name="Saif S."/>
            <person name="Shea T."/>
            <person name="Sisk P."/>
            <person name="Sykes S."/>
            <person name="Wortman J."/>
            <person name="Nusbaum C."/>
            <person name="Birren B."/>
        </authorList>
    </citation>
    <scope>NUCLEOTIDE SEQUENCE [LARGE SCALE GENOMIC DNA]</scope>
    <source>
        <strain evidence="9">ACB1</strain>
    </source>
</reference>
<evidence type="ECO:0000256" key="1">
    <source>
        <dbReference type="ARBA" id="ARBA00004651"/>
    </source>
</evidence>
<feature type="transmembrane region" description="Helical" evidence="8">
    <location>
        <begin position="7"/>
        <end position="23"/>
    </location>
</feature>
<accession>G9WQY6</accession>
<dbReference type="PIRSF" id="PIRSF500217">
    <property type="entry name" value="AlgI"/>
    <property type="match status" value="1"/>
</dbReference>
<comment type="similarity">
    <text evidence="2 7">Belongs to the membrane-bound acyltransferase family.</text>
</comment>
<keyword evidence="6 7" id="KW-0472">Membrane</keyword>
<evidence type="ECO:0008006" key="11">
    <source>
        <dbReference type="Google" id="ProtNLM"/>
    </source>
</evidence>
<evidence type="ECO:0000313" key="9">
    <source>
        <dbReference type="EMBL" id="EHL09796.2"/>
    </source>
</evidence>
<dbReference type="AlphaFoldDB" id="G9WQY6"/>
<comment type="caution">
    <text evidence="9">The sequence shown here is derived from an EMBL/GenBank/DDBJ whole genome shotgun (WGS) entry which is preliminary data.</text>
</comment>
<gene>
    <name evidence="9" type="ORF">HMPREF9625_01769</name>
</gene>
<dbReference type="GO" id="GO:0042121">
    <property type="term" value="P:alginic acid biosynthetic process"/>
    <property type="evidence" value="ECO:0007669"/>
    <property type="project" value="InterPro"/>
</dbReference>
<feature type="transmembrane region" description="Helical" evidence="8">
    <location>
        <begin position="29"/>
        <end position="53"/>
    </location>
</feature>
<dbReference type="InterPro" id="IPR028362">
    <property type="entry name" value="AlgI"/>
</dbReference>
<feature type="transmembrane region" description="Helical" evidence="8">
    <location>
        <begin position="415"/>
        <end position="433"/>
    </location>
</feature>
<keyword evidence="7" id="KW-0012">Acyltransferase</keyword>
<dbReference type="PANTHER" id="PTHR13285">
    <property type="entry name" value="ACYLTRANSFERASE"/>
    <property type="match status" value="1"/>
</dbReference>
<evidence type="ECO:0000256" key="8">
    <source>
        <dbReference type="SAM" id="Phobius"/>
    </source>
</evidence>
<evidence type="ECO:0000256" key="7">
    <source>
        <dbReference type="PIRNR" id="PIRNR016636"/>
    </source>
</evidence>
<feature type="transmembrane region" description="Helical" evidence="8">
    <location>
        <begin position="347"/>
        <end position="364"/>
    </location>
</feature>
<evidence type="ECO:0000313" key="10">
    <source>
        <dbReference type="Proteomes" id="UP000018461"/>
    </source>
</evidence>
<dbReference type="PANTHER" id="PTHR13285:SF18">
    <property type="entry name" value="PROTEIN-CYSTEINE N-PALMITOYLTRANSFERASE RASP"/>
    <property type="match status" value="1"/>
</dbReference>
<dbReference type="RefSeq" id="WP_009538177.1">
    <property type="nucleotide sequence ID" value="NZ_KE148312.1"/>
</dbReference>
<protein>
    <recommendedName>
        <fullName evidence="11">MBOAT family protein</fullName>
    </recommendedName>
</protein>
<keyword evidence="10" id="KW-1185">Reference proteome</keyword>
<feature type="transmembrane region" description="Helical" evidence="8">
    <location>
        <begin position="370"/>
        <end position="394"/>
    </location>
</feature>
<dbReference type="HOGENOM" id="CLU_025255_0_0_9"/>
<proteinExistence type="inferred from homology"/>
<evidence type="ECO:0000256" key="3">
    <source>
        <dbReference type="ARBA" id="ARBA00022475"/>
    </source>
</evidence>
<dbReference type="Proteomes" id="UP000018461">
    <property type="component" value="Unassembled WGS sequence"/>
</dbReference>
<keyword evidence="3 7" id="KW-1003">Cell membrane</keyword>